<dbReference type="SMART" id="SM00360">
    <property type="entry name" value="RRM"/>
    <property type="match status" value="1"/>
</dbReference>
<dbReference type="HOGENOM" id="CLU_2596944_0_0_1"/>
<dbReference type="InterPro" id="IPR000504">
    <property type="entry name" value="RRM_dom"/>
</dbReference>
<dbReference type="KEGG" id="lgi:LOTGIDRAFT_99938"/>
<dbReference type="GO" id="GO:0008494">
    <property type="term" value="F:translation activator activity"/>
    <property type="evidence" value="ECO:0007669"/>
    <property type="project" value="TreeGrafter"/>
</dbReference>
<dbReference type="PANTHER" id="PTHR11176">
    <property type="entry name" value="BOULE-RELATED"/>
    <property type="match status" value="1"/>
</dbReference>
<dbReference type="OrthoDB" id="762982at2759"/>
<dbReference type="AlphaFoldDB" id="V4ASZ6"/>
<feature type="non-terminal residue" evidence="4">
    <location>
        <position position="1"/>
    </location>
</feature>
<evidence type="ECO:0000256" key="2">
    <source>
        <dbReference type="PROSITE-ProRule" id="PRU00176"/>
    </source>
</evidence>
<dbReference type="Gene3D" id="3.30.70.330">
    <property type="match status" value="1"/>
</dbReference>
<evidence type="ECO:0000256" key="1">
    <source>
        <dbReference type="ARBA" id="ARBA00022884"/>
    </source>
</evidence>
<dbReference type="SUPFAM" id="SSF54928">
    <property type="entry name" value="RNA-binding domain, RBD"/>
    <property type="match status" value="1"/>
</dbReference>
<dbReference type="Pfam" id="PF00076">
    <property type="entry name" value="RRM_1"/>
    <property type="match status" value="1"/>
</dbReference>
<dbReference type="PROSITE" id="PS50102">
    <property type="entry name" value="RRM"/>
    <property type="match status" value="1"/>
</dbReference>
<evidence type="ECO:0000313" key="4">
    <source>
        <dbReference type="EMBL" id="ESP00378.1"/>
    </source>
</evidence>
<dbReference type="PANTHER" id="PTHR11176:SF57">
    <property type="entry name" value="PROTEIN BOULE"/>
    <property type="match status" value="1"/>
</dbReference>
<keyword evidence="1 2" id="KW-0694">RNA-binding</keyword>
<dbReference type="CTD" id="20253321"/>
<sequence>PSATPSTTPLSGTNAPKFGTVIPNRIFVGGIAANTTDAELKQFFSAYGAVKDTKIIADRGGVSKGYGFVTFENQEDADRI</sequence>
<feature type="domain" description="RRM" evidence="3">
    <location>
        <begin position="24"/>
        <end position="80"/>
    </location>
</feature>
<dbReference type="OMA" id="QYIHCGH"/>
<evidence type="ECO:0000259" key="3">
    <source>
        <dbReference type="PROSITE" id="PS50102"/>
    </source>
</evidence>
<dbReference type="InterPro" id="IPR012677">
    <property type="entry name" value="Nucleotide-bd_a/b_plait_sf"/>
</dbReference>
<dbReference type="RefSeq" id="XP_009048940.1">
    <property type="nucleotide sequence ID" value="XM_009050692.1"/>
</dbReference>
<dbReference type="GO" id="GO:0005737">
    <property type="term" value="C:cytoplasm"/>
    <property type="evidence" value="ECO:0007669"/>
    <property type="project" value="TreeGrafter"/>
</dbReference>
<gene>
    <name evidence="4" type="ORF">LOTGIDRAFT_99938</name>
</gene>
<accession>V4ASZ6</accession>
<dbReference type="STRING" id="225164.V4ASZ6"/>
<keyword evidence="5" id="KW-1185">Reference proteome</keyword>
<name>V4ASZ6_LOTGI</name>
<evidence type="ECO:0000313" key="5">
    <source>
        <dbReference type="Proteomes" id="UP000030746"/>
    </source>
</evidence>
<dbReference type="Proteomes" id="UP000030746">
    <property type="component" value="Unassembled WGS sequence"/>
</dbReference>
<dbReference type="InterPro" id="IPR035979">
    <property type="entry name" value="RBD_domain_sf"/>
</dbReference>
<dbReference type="GeneID" id="20253321"/>
<proteinExistence type="predicted"/>
<dbReference type="EMBL" id="KB200732">
    <property type="protein sequence ID" value="ESP00378.1"/>
    <property type="molecule type" value="Genomic_DNA"/>
</dbReference>
<dbReference type="GO" id="GO:0070935">
    <property type="term" value="P:3'-UTR-mediated mRNA stabilization"/>
    <property type="evidence" value="ECO:0007669"/>
    <property type="project" value="TreeGrafter"/>
</dbReference>
<dbReference type="GO" id="GO:0003730">
    <property type="term" value="F:mRNA 3'-UTR binding"/>
    <property type="evidence" value="ECO:0007669"/>
    <property type="project" value="TreeGrafter"/>
</dbReference>
<protein>
    <recommendedName>
        <fullName evidence="3">RRM domain-containing protein</fullName>
    </recommendedName>
</protein>
<organism evidence="4 5">
    <name type="scientific">Lottia gigantea</name>
    <name type="common">Giant owl limpet</name>
    <dbReference type="NCBI Taxonomy" id="225164"/>
    <lineage>
        <taxon>Eukaryota</taxon>
        <taxon>Metazoa</taxon>
        <taxon>Spiralia</taxon>
        <taxon>Lophotrochozoa</taxon>
        <taxon>Mollusca</taxon>
        <taxon>Gastropoda</taxon>
        <taxon>Patellogastropoda</taxon>
        <taxon>Lottioidea</taxon>
        <taxon>Lottiidae</taxon>
        <taxon>Lottia</taxon>
    </lineage>
</organism>
<dbReference type="GO" id="GO:0045948">
    <property type="term" value="P:positive regulation of translational initiation"/>
    <property type="evidence" value="ECO:0007669"/>
    <property type="project" value="TreeGrafter"/>
</dbReference>
<reference evidence="4 5" key="1">
    <citation type="journal article" date="2013" name="Nature">
        <title>Insights into bilaterian evolution from three spiralian genomes.</title>
        <authorList>
            <person name="Simakov O."/>
            <person name="Marletaz F."/>
            <person name="Cho S.J."/>
            <person name="Edsinger-Gonzales E."/>
            <person name="Havlak P."/>
            <person name="Hellsten U."/>
            <person name="Kuo D.H."/>
            <person name="Larsson T."/>
            <person name="Lv J."/>
            <person name="Arendt D."/>
            <person name="Savage R."/>
            <person name="Osoegawa K."/>
            <person name="de Jong P."/>
            <person name="Grimwood J."/>
            <person name="Chapman J.A."/>
            <person name="Shapiro H."/>
            <person name="Aerts A."/>
            <person name="Otillar R.P."/>
            <person name="Terry A.Y."/>
            <person name="Boore J.L."/>
            <person name="Grigoriev I.V."/>
            <person name="Lindberg D.R."/>
            <person name="Seaver E.C."/>
            <person name="Weisblat D.A."/>
            <person name="Putnam N.H."/>
            <person name="Rokhsar D.S."/>
        </authorList>
    </citation>
    <scope>NUCLEOTIDE SEQUENCE [LARGE SCALE GENOMIC DNA]</scope>
</reference>
<feature type="non-terminal residue" evidence="4">
    <location>
        <position position="80"/>
    </location>
</feature>